<keyword evidence="1" id="KW-1133">Transmembrane helix</keyword>
<dbReference type="EMBL" id="CP018221">
    <property type="protein sequence ID" value="API61211.1"/>
    <property type="molecule type" value="Genomic_DNA"/>
</dbReference>
<dbReference type="KEGG" id="sphj:BSL82_15995"/>
<feature type="transmembrane region" description="Helical" evidence="1">
    <location>
        <begin position="185"/>
        <end position="207"/>
    </location>
</feature>
<reference evidence="3" key="1">
    <citation type="submission" date="2016-11" db="EMBL/GenBank/DDBJ databases">
        <title>Complete Genome Sequence of alachlor-degrading Sphingomonas sp. strain JJ-A5.</title>
        <authorList>
            <person name="Lee H."/>
            <person name="Ka J.-O."/>
        </authorList>
    </citation>
    <scope>NUCLEOTIDE SEQUENCE [LARGE SCALE GENOMIC DNA]</scope>
    <source>
        <strain evidence="3">JJ-A5</strain>
    </source>
</reference>
<keyword evidence="3" id="KW-1185">Reference proteome</keyword>
<feature type="transmembrane region" description="Helical" evidence="1">
    <location>
        <begin position="227"/>
        <end position="245"/>
    </location>
</feature>
<dbReference type="Proteomes" id="UP000182063">
    <property type="component" value="Chromosome"/>
</dbReference>
<name>A0A1L3ZZZ2_9SPHN</name>
<accession>A0A1L3ZZZ2</accession>
<feature type="transmembrane region" description="Helical" evidence="1">
    <location>
        <begin position="21"/>
        <end position="41"/>
    </location>
</feature>
<evidence type="ECO:0000313" key="3">
    <source>
        <dbReference type="Proteomes" id="UP000182063"/>
    </source>
</evidence>
<gene>
    <name evidence="2" type="ORF">BSL82_15995</name>
</gene>
<dbReference type="STRING" id="1921510.BSL82_15995"/>
<proteinExistence type="predicted"/>
<sequence>MRYMQRLMAKSVTGVAALERATGPIITGWVVVASLICGLRLGFAGALPGSEAMQPAIVTGFATYALVIASPAVFLTLALRWFSEPSPAPAPWFAKGQMRWRQVTAAEASRHRLYGPYGIMFSLLIGILLNVPVRTLEYLGAIPPMPDAAPLWLKTLSVLCLADVVVFSAFYAICFAAALKRHTAFPVLLMAVWAFDLATQFAIKSLIHVVPGTPDTVAAAADMLFEGNIKKVLISVTLWLPYLLLSRRINVTYRHRVRG</sequence>
<evidence type="ECO:0000256" key="1">
    <source>
        <dbReference type="SAM" id="Phobius"/>
    </source>
</evidence>
<feature type="transmembrane region" description="Helical" evidence="1">
    <location>
        <begin position="61"/>
        <end position="82"/>
    </location>
</feature>
<evidence type="ECO:0000313" key="2">
    <source>
        <dbReference type="EMBL" id="API61211.1"/>
    </source>
</evidence>
<protein>
    <recommendedName>
        <fullName evidence="4">DUF2569 domain-containing protein</fullName>
    </recommendedName>
</protein>
<dbReference type="AlphaFoldDB" id="A0A1L3ZZZ2"/>
<keyword evidence="1" id="KW-0812">Transmembrane</keyword>
<feature type="transmembrane region" description="Helical" evidence="1">
    <location>
        <begin position="113"/>
        <end position="131"/>
    </location>
</feature>
<keyword evidence="1" id="KW-0472">Membrane</keyword>
<evidence type="ECO:0008006" key="4">
    <source>
        <dbReference type="Google" id="ProtNLM"/>
    </source>
</evidence>
<organism evidence="2 3">
    <name type="scientific">Tardibacter chloracetimidivorans</name>
    <dbReference type="NCBI Taxonomy" id="1921510"/>
    <lineage>
        <taxon>Bacteria</taxon>
        <taxon>Pseudomonadati</taxon>
        <taxon>Pseudomonadota</taxon>
        <taxon>Alphaproteobacteria</taxon>
        <taxon>Sphingomonadales</taxon>
        <taxon>Sphingomonadaceae</taxon>
        <taxon>Tardibacter</taxon>
    </lineage>
</organism>
<feature type="transmembrane region" description="Helical" evidence="1">
    <location>
        <begin position="151"/>
        <end position="173"/>
    </location>
</feature>